<reference evidence="2" key="2">
    <citation type="submission" date="2021-04" db="EMBL/GenBank/DDBJ databases">
        <authorList>
            <person name="Gilroy R."/>
        </authorList>
    </citation>
    <scope>NUCLEOTIDE SEQUENCE</scope>
    <source>
        <strain evidence="2">ChiSxjej6B18-287</strain>
    </source>
</reference>
<evidence type="ECO:0000256" key="1">
    <source>
        <dbReference type="SAM" id="SignalP"/>
    </source>
</evidence>
<dbReference type="PROSITE" id="PS51257">
    <property type="entry name" value="PROKAR_LIPOPROTEIN"/>
    <property type="match status" value="1"/>
</dbReference>
<keyword evidence="1" id="KW-0732">Signal</keyword>
<evidence type="ECO:0000313" key="2">
    <source>
        <dbReference type="EMBL" id="HJC10584.1"/>
    </source>
</evidence>
<dbReference type="Proteomes" id="UP000823893">
    <property type="component" value="Unassembled WGS sequence"/>
</dbReference>
<protein>
    <submittedName>
        <fullName evidence="2">Uncharacterized protein</fullName>
    </submittedName>
</protein>
<dbReference type="EMBL" id="DWWV01000092">
    <property type="protein sequence ID" value="HJC10584.1"/>
    <property type="molecule type" value="Genomic_DNA"/>
</dbReference>
<gene>
    <name evidence="2" type="ORF">H9935_07165</name>
</gene>
<name>A0A9D2N6F9_9FIRM</name>
<organism evidence="2 3">
    <name type="scientific">Candidatus Blautia merdigallinarum</name>
    <dbReference type="NCBI Taxonomy" id="2838495"/>
    <lineage>
        <taxon>Bacteria</taxon>
        <taxon>Bacillati</taxon>
        <taxon>Bacillota</taxon>
        <taxon>Clostridia</taxon>
        <taxon>Lachnospirales</taxon>
        <taxon>Lachnospiraceae</taxon>
        <taxon>Blautia</taxon>
    </lineage>
</organism>
<feature type="signal peptide" evidence="1">
    <location>
        <begin position="1"/>
        <end position="20"/>
    </location>
</feature>
<accession>A0A9D2N6F9</accession>
<sequence>MRKKFCVLAAVLLAALQGCGGGQEDTGADNVEEVVENLFEDLEEEEYEEIRGQADGDSSTEALASTELPQWVSERFQEYMTEEGYADLTGTGMYEIPVNAFAQDKEISLENLEIRQEEENYEISGELTLSGQGGENTIQIQGSAQTDQEGLVSYLNISNMQEIEEAVQS</sequence>
<dbReference type="AlphaFoldDB" id="A0A9D2N6F9"/>
<comment type="caution">
    <text evidence="2">The sequence shown here is derived from an EMBL/GenBank/DDBJ whole genome shotgun (WGS) entry which is preliminary data.</text>
</comment>
<feature type="chain" id="PRO_5039446874" evidence="1">
    <location>
        <begin position="21"/>
        <end position="169"/>
    </location>
</feature>
<proteinExistence type="predicted"/>
<reference evidence="2" key="1">
    <citation type="journal article" date="2021" name="PeerJ">
        <title>Extensive microbial diversity within the chicken gut microbiome revealed by metagenomics and culture.</title>
        <authorList>
            <person name="Gilroy R."/>
            <person name="Ravi A."/>
            <person name="Getino M."/>
            <person name="Pursley I."/>
            <person name="Horton D.L."/>
            <person name="Alikhan N.F."/>
            <person name="Baker D."/>
            <person name="Gharbi K."/>
            <person name="Hall N."/>
            <person name="Watson M."/>
            <person name="Adriaenssens E.M."/>
            <person name="Foster-Nyarko E."/>
            <person name="Jarju S."/>
            <person name="Secka A."/>
            <person name="Antonio M."/>
            <person name="Oren A."/>
            <person name="Chaudhuri R.R."/>
            <person name="La Ragione R."/>
            <person name="Hildebrand F."/>
            <person name="Pallen M.J."/>
        </authorList>
    </citation>
    <scope>NUCLEOTIDE SEQUENCE</scope>
    <source>
        <strain evidence="2">ChiSxjej6B18-287</strain>
    </source>
</reference>
<evidence type="ECO:0000313" key="3">
    <source>
        <dbReference type="Proteomes" id="UP000823893"/>
    </source>
</evidence>